<evidence type="ECO:0000256" key="2">
    <source>
        <dbReference type="ARBA" id="ARBA00023002"/>
    </source>
</evidence>
<dbReference type="InterPro" id="IPR012349">
    <property type="entry name" value="Split_barrel_FMN-bd"/>
</dbReference>
<dbReference type="Pfam" id="PF01613">
    <property type="entry name" value="Flavin_Reduct"/>
    <property type="match status" value="1"/>
</dbReference>
<dbReference type="Gene3D" id="2.30.110.10">
    <property type="entry name" value="Electron Transport, Fmn-binding Protein, Chain A"/>
    <property type="match status" value="1"/>
</dbReference>
<feature type="domain" description="Flavin reductase like" evidence="3">
    <location>
        <begin position="11"/>
        <end position="154"/>
    </location>
</feature>
<keyword evidence="4" id="KW-0503">Monooxygenase</keyword>
<dbReference type="EMBL" id="AM406670">
    <property type="protein sequence ID" value="CAL94556.1"/>
    <property type="molecule type" value="Genomic_DNA"/>
</dbReference>
<dbReference type="eggNOG" id="COG1853">
    <property type="taxonomic scope" value="Bacteria"/>
</dbReference>
<evidence type="ECO:0000313" key="5">
    <source>
        <dbReference type="Proteomes" id="UP000002588"/>
    </source>
</evidence>
<dbReference type="InterPro" id="IPR002563">
    <property type="entry name" value="Flavin_Rdtase-like_dom"/>
</dbReference>
<reference evidence="4 5" key="1">
    <citation type="journal article" date="2006" name="Nat. Biotechnol.">
        <title>Complete genome of the mutualistic, N2-fixing grass endophyte Azoarcus sp. strain BH72.</title>
        <authorList>
            <person name="Krause A."/>
            <person name="Ramakumar A."/>
            <person name="Bartels D."/>
            <person name="Battistoni F."/>
            <person name="Bekel T."/>
            <person name="Boch J."/>
            <person name="Boehm M."/>
            <person name="Friedrich F."/>
            <person name="Hurek T."/>
            <person name="Krause L."/>
            <person name="Linke B."/>
            <person name="McHardy A.C."/>
            <person name="Sarkar A."/>
            <person name="Schneiker S."/>
            <person name="Syed A.A."/>
            <person name="Thauer R."/>
            <person name="Vorhoelter F.-J."/>
            <person name="Weidner S."/>
            <person name="Puehler A."/>
            <person name="Reinhold-Hurek B."/>
            <person name="Kaiser O."/>
            <person name="Goesmann A."/>
        </authorList>
    </citation>
    <scope>NUCLEOTIDE SEQUENCE [LARGE SCALE GENOMIC DNA]</scope>
    <source>
        <strain evidence="4 5">BH72</strain>
    </source>
</reference>
<dbReference type="SMART" id="SM00903">
    <property type="entry name" value="Flavin_Reduct"/>
    <property type="match status" value="1"/>
</dbReference>
<dbReference type="STRING" id="62928.azo1939"/>
<dbReference type="HOGENOM" id="CLU_059021_1_0_4"/>
<keyword evidence="2 4" id="KW-0560">Oxidoreductase</keyword>
<keyword evidence="5" id="KW-1185">Reference proteome</keyword>
<dbReference type="GO" id="GO:0010181">
    <property type="term" value="F:FMN binding"/>
    <property type="evidence" value="ECO:0007669"/>
    <property type="project" value="InterPro"/>
</dbReference>
<dbReference type="PANTHER" id="PTHR30466:SF11">
    <property type="entry name" value="FLAVIN-DEPENDENT MONOOXYGENASE, REDUCTASE SUBUNIT HSAB"/>
    <property type="match status" value="1"/>
</dbReference>
<dbReference type="KEGG" id="azo:azo1939"/>
<dbReference type="GO" id="GO:0042602">
    <property type="term" value="F:riboflavin reductase (NADPH) activity"/>
    <property type="evidence" value="ECO:0007669"/>
    <property type="project" value="TreeGrafter"/>
</dbReference>
<dbReference type="Proteomes" id="UP000002588">
    <property type="component" value="Chromosome"/>
</dbReference>
<dbReference type="GO" id="GO:0004497">
    <property type="term" value="F:monooxygenase activity"/>
    <property type="evidence" value="ECO:0007669"/>
    <property type="project" value="UniProtKB-KW"/>
</dbReference>
<dbReference type="SUPFAM" id="SSF50475">
    <property type="entry name" value="FMN-binding split barrel"/>
    <property type="match status" value="1"/>
</dbReference>
<evidence type="ECO:0000313" key="4">
    <source>
        <dbReference type="EMBL" id="CAL94556.1"/>
    </source>
</evidence>
<gene>
    <name evidence="4" type="primary">nmoB</name>
    <name evidence="4" type="ordered locus">azo1939</name>
</gene>
<comment type="similarity">
    <text evidence="1">Belongs to the non-flavoprotein flavin reductase family.</text>
</comment>
<evidence type="ECO:0000259" key="3">
    <source>
        <dbReference type="SMART" id="SM00903"/>
    </source>
</evidence>
<accession>A1K6V1</accession>
<organism evidence="4 5">
    <name type="scientific">Azoarcus sp. (strain BH72)</name>
    <dbReference type="NCBI Taxonomy" id="418699"/>
    <lineage>
        <taxon>Bacteria</taxon>
        <taxon>Pseudomonadati</taxon>
        <taxon>Pseudomonadota</taxon>
        <taxon>Betaproteobacteria</taxon>
        <taxon>Rhodocyclales</taxon>
        <taxon>Zoogloeaceae</taxon>
        <taxon>Azoarcus</taxon>
    </lineage>
</organism>
<proteinExistence type="inferred from homology"/>
<dbReference type="AlphaFoldDB" id="A1K6V1"/>
<name>A1K6V1_AZOSB</name>
<dbReference type="InterPro" id="IPR050268">
    <property type="entry name" value="NADH-dep_flavin_reductase"/>
</dbReference>
<sequence length="161" mass="17404">MFDPRQFRNALGHFATGVAIVTTKDSQGGAIGLTINSFASVSLEPPLVLWSLARNAWSVAAFEAAEFFAIHVLAEDQQDLSNRFARASEDKFANVKTSAGLGGVPLLTGCPAVFQCSTERHYDGGDHIIIVGRVESFHTEERPPLLFHRGRYLATPEGCAA</sequence>
<dbReference type="EC" id="1.14.13.-" evidence="4"/>
<protein>
    <submittedName>
        <fullName evidence="4">Probable monooxygenase component B</fullName>
        <ecNumber evidence="4">1.14.13.-</ecNumber>
    </submittedName>
</protein>
<dbReference type="OrthoDB" id="9792858at2"/>
<dbReference type="KEGG" id="aoa:dqs_2094"/>
<evidence type="ECO:0000256" key="1">
    <source>
        <dbReference type="ARBA" id="ARBA00008898"/>
    </source>
</evidence>
<dbReference type="PANTHER" id="PTHR30466">
    <property type="entry name" value="FLAVIN REDUCTASE"/>
    <property type="match status" value="1"/>
</dbReference>
<dbReference type="RefSeq" id="WP_011765672.1">
    <property type="nucleotide sequence ID" value="NC_008702.1"/>
</dbReference>